<gene>
    <name evidence="3" type="ORF">D9611_000422</name>
</gene>
<comment type="caution">
    <text evidence="3">The sequence shown here is derived from an EMBL/GenBank/DDBJ whole genome shotgun (WGS) entry which is preliminary data.</text>
</comment>
<feature type="region of interest" description="Disordered" evidence="1">
    <location>
        <begin position="78"/>
        <end position="120"/>
    </location>
</feature>
<feature type="compositionally biased region" description="Acidic residues" evidence="1">
    <location>
        <begin position="91"/>
        <end position="116"/>
    </location>
</feature>
<dbReference type="InterPro" id="IPR058504">
    <property type="entry name" value="DUF8191"/>
</dbReference>
<evidence type="ECO:0000259" key="2">
    <source>
        <dbReference type="Pfam" id="PF26609"/>
    </source>
</evidence>
<keyword evidence="4" id="KW-1185">Reference proteome</keyword>
<dbReference type="OrthoDB" id="3063271at2759"/>
<dbReference type="Proteomes" id="UP000541558">
    <property type="component" value="Unassembled WGS sequence"/>
</dbReference>
<dbReference type="Pfam" id="PF26609">
    <property type="entry name" value="DUF8191"/>
    <property type="match status" value="1"/>
</dbReference>
<accession>A0A8H5BP13</accession>
<name>A0A8H5BP13_9AGAR</name>
<feature type="domain" description="DUF8191" evidence="2">
    <location>
        <begin position="215"/>
        <end position="287"/>
    </location>
</feature>
<sequence>MPPVLTDIELLTEENERLRSVIRLLAASRVGDEEPGLKDRGVTVCPEVGDEIQGELVGVGVDREECAGGAVATGLCLDETNVGSDGGGESQGEDEQGGEDEGEDEEGEEGEEEGEEGAVPMAIWDERDSVYRCVDRHCWGEIDGEACHQCGMEHDIGSDEDESIYDDIRATGNQAFSDDRATVARGTTPLLDLPKEGVIIPLSYADGRAQEYLELIKRGATRLMCEEFSLEWTSEGGIWAWVNQALMDELGGHAMEGCTWKVYLGRRIQLDAEDVDGSVFVEGILEDGVLFSGKRRAAWVTVKDPEDDEVWVTRPNPDIENPTELGLRALRGSMYPQVESYYRELSDGEYGESNFSDSDDEISAENVGEGSEEPKPVEPAPLIPLEDEYESDCSYYSDLEGMDPEISELVIPTAMREGDLSWEWESDAVESSESDSAVEFSDYF</sequence>
<proteinExistence type="predicted"/>
<organism evidence="3 4">
    <name type="scientific">Ephemerocybe angulata</name>
    <dbReference type="NCBI Taxonomy" id="980116"/>
    <lineage>
        <taxon>Eukaryota</taxon>
        <taxon>Fungi</taxon>
        <taxon>Dikarya</taxon>
        <taxon>Basidiomycota</taxon>
        <taxon>Agaricomycotina</taxon>
        <taxon>Agaricomycetes</taxon>
        <taxon>Agaricomycetidae</taxon>
        <taxon>Agaricales</taxon>
        <taxon>Agaricineae</taxon>
        <taxon>Psathyrellaceae</taxon>
        <taxon>Ephemerocybe</taxon>
    </lineage>
</organism>
<feature type="region of interest" description="Disordered" evidence="1">
    <location>
        <begin position="348"/>
        <end position="387"/>
    </location>
</feature>
<reference evidence="3 4" key="1">
    <citation type="journal article" date="2020" name="ISME J.">
        <title>Uncovering the hidden diversity of litter-decomposition mechanisms in mushroom-forming fungi.</title>
        <authorList>
            <person name="Floudas D."/>
            <person name="Bentzer J."/>
            <person name="Ahren D."/>
            <person name="Johansson T."/>
            <person name="Persson P."/>
            <person name="Tunlid A."/>
        </authorList>
    </citation>
    <scope>NUCLEOTIDE SEQUENCE [LARGE SCALE GENOMIC DNA]</scope>
    <source>
        <strain evidence="3 4">CBS 175.51</strain>
    </source>
</reference>
<evidence type="ECO:0000313" key="3">
    <source>
        <dbReference type="EMBL" id="KAF5325702.1"/>
    </source>
</evidence>
<dbReference type="EMBL" id="JAACJK010000163">
    <property type="protein sequence ID" value="KAF5325702.1"/>
    <property type="molecule type" value="Genomic_DNA"/>
</dbReference>
<dbReference type="AlphaFoldDB" id="A0A8H5BP13"/>
<protein>
    <recommendedName>
        <fullName evidence="2">DUF8191 domain-containing protein</fullName>
    </recommendedName>
</protein>
<evidence type="ECO:0000256" key="1">
    <source>
        <dbReference type="SAM" id="MobiDB-lite"/>
    </source>
</evidence>
<evidence type="ECO:0000313" key="4">
    <source>
        <dbReference type="Proteomes" id="UP000541558"/>
    </source>
</evidence>